<comment type="similarity">
    <text evidence="1">Belongs to the short-chain dehydrogenases/reductases (SDR) family.</text>
</comment>
<organism evidence="3 4">
    <name type="scientific">Mycolicibacillus parakoreensis</name>
    <dbReference type="NCBI Taxonomy" id="1069221"/>
    <lineage>
        <taxon>Bacteria</taxon>
        <taxon>Bacillati</taxon>
        <taxon>Actinomycetota</taxon>
        <taxon>Actinomycetes</taxon>
        <taxon>Mycobacteriales</taxon>
        <taxon>Mycobacteriaceae</taxon>
        <taxon>Mycolicibacillus</taxon>
    </lineage>
</organism>
<evidence type="ECO:0000313" key="3">
    <source>
        <dbReference type="EMBL" id="ULN51510.1"/>
    </source>
</evidence>
<dbReference type="EC" id="1.1.1.100" evidence="3"/>
<dbReference type="Gene3D" id="3.40.50.720">
    <property type="entry name" value="NAD(P)-binding Rossmann-like Domain"/>
    <property type="match status" value="1"/>
</dbReference>
<dbReference type="PRINTS" id="PR00080">
    <property type="entry name" value="SDRFAMILY"/>
</dbReference>
<name>A0ABY3TYU6_9MYCO</name>
<sequence length="268" mass="28171">MTTRHEGQQATPTPAPDIGEQVAVVTGGGRGLGRSIVSAFLRQDARVVINYHRSRAAAEGLAAEFPGRAIAVPADVRDRDQVDALFARAHRAFGRPVTTVVNNALVDFSFDGEARPKADRIAYRAFSDQFAGSVQGALNVIQAALPHFAEFGSGRVINVGTNLFQHPVVPYHDYTAAKAALLSLTRTFAAELGPSGVRVNMVSGGLLRTTDASAVTPEPVFDAIAASTPLGSVTTPAEFADAVMFFASPWSRAVTGQNLVVDGGLVKS</sequence>
<proteinExistence type="inferred from homology"/>
<evidence type="ECO:0000256" key="1">
    <source>
        <dbReference type="ARBA" id="ARBA00006484"/>
    </source>
</evidence>
<dbReference type="SUPFAM" id="SSF51735">
    <property type="entry name" value="NAD(P)-binding Rossmann-fold domains"/>
    <property type="match status" value="1"/>
</dbReference>
<dbReference type="PANTHER" id="PTHR43639">
    <property type="entry name" value="OXIDOREDUCTASE, SHORT-CHAIN DEHYDROGENASE/REDUCTASE FAMILY (AFU_ORTHOLOGUE AFUA_5G02870)"/>
    <property type="match status" value="1"/>
</dbReference>
<dbReference type="GO" id="GO:0004316">
    <property type="term" value="F:3-oxoacyl-[acyl-carrier-protein] reductase (NADPH) activity"/>
    <property type="evidence" value="ECO:0007669"/>
    <property type="project" value="UniProtKB-EC"/>
</dbReference>
<evidence type="ECO:0000256" key="2">
    <source>
        <dbReference type="ARBA" id="ARBA00023002"/>
    </source>
</evidence>
<dbReference type="Proteomes" id="UP001055200">
    <property type="component" value="Chromosome"/>
</dbReference>
<dbReference type="NCBIfam" id="NF006393">
    <property type="entry name" value="PRK08642.1"/>
    <property type="match status" value="1"/>
</dbReference>
<dbReference type="InterPro" id="IPR002347">
    <property type="entry name" value="SDR_fam"/>
</dbReference>
<dbReference type="Pfam" id="PF13561">
    <property type="entry name" value="adh_short_C2"/>
    <property type="match status" value="1"/>
</dbReference>
<reference evidence="3" key="1">
    <citation type="submission" date="2022-08" db="EMBL/GenBank/DDBJ databases">
        <title>Complete genome sequence of 14 non-tuberculosis mycobacteria type-strains.</title>
        <authorList>
            <person name="Igarashi Y."/>
            <person name="Osugi A."/>
            <person name="Mitarai S."/>
        </authorList>
    </citation>
    <scope>NUCLEOTIDE SEQUENCE</scope>
    <source>
        <strain evidence="3">DSM 45575</strain>
    </source>
</reference>
<dbReference type="EMBL" id="CP092365">
    <property type="protein sequence ID" value="ULN51510.1"/>
    <property type="molecule type" value="Genomic_DNA"/>
</dbReference>
<dbReference type="PANTHER" id="PTHR43639:SF1">
    <property type="entry name" value="SHORT-CHAIN DEHYDROGENASE_REDUCTASE FAMILY PROTEIN"/>
    <property type="match status" value="1"/>
</dbReference>
<dbReference type="PRINTS" id="PR00081">
    <property type="entry name" value="GDHRDH"/>
</dbReference>
<dbReference type="InterPro" id="IPR036291">
    <property type="entry name" value="NAD(P)-bd_dom_sf"/>
</dbReference>
<protein>
    <submittedName>
        <fullName evidence="3">3-oxoacyl-ACP reductase</fullName>
        <ecNumber evidence="3">1.1.1.100</ecNumber>
    </submittedName>
</protein>
<keyword evidence="2 3" id="KW-0560">Oxidoreductase</keyword>
<evidence type="ECO:0000313" key="4">
    <source>
        <dbReference type="Proteomes" id="UP001055200"/>
    </source>
</evidence>
<dbReference type="RefSeq" id="WP_240169793.1">
    <property type="nucleotide sequence ID" value="NZ_CP092365.1"/>
</dbReference>
<accession>A0ABY3TYU6</accession>
<gene>
    <name evidence="3" type="ORF">MIU77_11365</name>
</gene>
<keyword evidence="4" id="KW-1185">Reference proteome</keyword>